<dbReference type="AlphaFoldDB" id="A0AB37NPK0"/>
<keyword evidence="1" id="KW-0472">Membrane</keyword>
<organism evidence="2 3">
    <name type="scientific">Listeria monocytogenes</name>
    <dbReference type="NCBI Taxonomy" id="1639"/>
    <lineage>
        <taxon>Bacteria</taxon>
        <taxon>Bacillati</taxon>
        <taxon>Bacillota</taxon>
        <taxon>Bacilli</taxon>
        <taxon>Bacillales</taxon>
        <taxon>Listeriaceae</taxon>
        <taxon>Listeria</taxon>
    </lineage>
</organism>
<comment type="caution">
    <text evidence="2">The sequence shown here is derived from an EMBL/GenBank/DDBJ whole genome shotgun (WGS) entry which is preliminary data.</text>
</comment>
<evidence type="ECO:0000313" key="3">
    <source>
        <dbReference type="Proteomes" id="UP000272537"/>
    </source>
</evidence>
<proteinExistence type="predicted"/>
<protein>
    <recommendedName>
        <fullName evidence="4">Phage protein</fullName>
    </recommendedName>
</protein>
<dbReference type="Proteomes" id="UP000272537">
    <property type="component" value="Unassembled WGS sequence"/>
</dbReference>
<gene>
    <name evidence="2" type="ORF">DYZ80_00001</name>
</gene>
<dbReference type="EMBL" id="QXLS01000001">
    <property type="protein sequence ID" value="RKA10475.1"/>
    <property type="molecule type" value="Genomic_DNA"/>
</dbReference>
<evidence type="ECO:0000256" key="1">
    <source>
        <dbReference type="SAM" id="Phobius"/>
    </source>
</evidence>
<sequence>MKLLRFFGLVSVDENGNEYIEKSDRNTLICLALTVLIAFVAGIGGLILNG</sequence>
<reference evidence="2 3" key="1">
    <citation type="journal article" date="2018" name="BMC Genomics">
        <title>Genes significantly associated with lineage II food isolates of Listeria monocytogenes.</title>
        <authorList>
            <person name="Pirone-Davies C."/>
            <person name="Chen Y."/>
            <person name="Pightling A."/>
            <person name="Ryan G."/>
            <person name="Wang Y."/>
            <person name="Yao K."/>
            <person name="Hoffmann M."/>
            <person name="Allard M.W."/>
        </authorList>
    </citation>
    <scope>NUCLEOTIDE SEQUENCE [LARGE SCALE GENOMIC DNA]</scope>
    <source>
        <strain evidence="2 3">PNUSAL000550</strain>
    </source>
</reference>
<evidence type="ECO:0000313" key="2">
    <source>
        <dbReference type="EMBL" id="RKA10475.1"/>
    </source>
</evidence>
<keyword evidence="1" id="KW-0812">Transmembrane</keyword>
<keyword evidence="1" id="KW-1133">Transmembrane helix</keyword>
<name>A0AB37NPK0_LISMN</name>
<feature type="transmembrane region" description="Helical" evidence="1">
    <location>
        <begin position="28"/>
        <end position="48"/>
    </location>
</feature>
<dbReference type="RefSeq" id="WP_003734667.1">
    <property type="nucleotide sequence ID" value="NZ_CP018149.2"/>
</dbReference>
<evidence type="ECO:0008006" key="4">
    <source>
        <dbReference type="Google" id="ProtNLM"/>
    </source>
</evidence>
<accession>A0AB37NPK0</accession>